<sequence length="260" mass="28703">MTKIQLASDLHLDQYAREGMQAPFSVLPQADLLVLAGDVDVGLQGMDFARELDVPVVYVPGVLEYSGLEPDMAALLMRFDALRVPVHVLQNSAAVINGIRFLGTTLWPNFGTPEALREPSHGFTAAMERYRRVLHNGGPLTYEALWARHQAAVDWLTVQLAEPFDGPTVVVSHHAPHPKSIPGQGAHNPFEAVNTTRLTSLMPQVDYWLHGDVHVACDYRIENCRVVCNPVGTPADHRYPYSFAQKSNGYRSDLLLDVAG</sequence>
<dbReference type="EMBL" id="FOMQ01000013">
    <property type="protein sequence ID" value="SFE07308.1"/>
    <property type="molecule type" value="Genomic_DNA"/>
</dbReference>
<evidence type="ECO:0000313" key="2">
    <source>
        <dbReference type="EMBL" id="SFE07308.1"/>
    </source>
</evidence>
<dbReference type="Proteomes" id="UP000199517">
    <property type="component" value="Unassembled WGS sequence"/>
</dbReference>
<dbReference type="RefSeq" id="WP_092955319.1">
    <property type="nucleotide sequence ID" value="NZ_FOMQ01000013.1"/>
</dbReference>
<dbReference type="STRING" id="32040.SAMN04489710_11397"/>
<dbReference type="InterPro" id="IPR029052">
    <property type="entry name" value="Metallo-depent_PP-like"/>
</dbReference>
<dbReference type="InterPro" id="IPR004843">
    <property type="entry name" value="Calcineurin-like_PHP"/>
</dbReference>
<organism evidence="2 3">
    <name type="scientific">Paracidovorax konjaci</name>
    <dbReference type="NCBI Taxonomy" id="32040"/>
    <lineage>
        <taxon>Bacteria</taxon>
        <taxon>Pseudomonadati</taxon>
        <taxon>Pseudomonadota</taxon>
        <taxon>Betaproteobacteria</taxon>
        <taxon>Burkholderiales</taxon>
        <taxon>Comamonadaceae</taxon>
        <taxon>Paracidovorax</taxon>
    </lineage>
</organism>
<accession>A0A1I1XKZ8</accession>
<proteinExistence type="predicted"/>
<dbReference type="SUPFAM" id="SSF56300">
    <property type="entry name" value="Metallo-dependent phosphatases"/>
    <property type="match status" value="1"/>
</dbReference>
<feature type="domain" description="Calcineurin-like phosphoesterase" evidence="1">
    <location>
        <begin position="6"/>
        <end position="215"/>
    </location>
</feature>
<protein>
    <submittedName>
        <fullName evidence="2">Calcineurin-like phosphoesterase</fullName>
    </submittedName>
</protein>
<gene>
    <name evidence="2" type="ORF">SAMN04489710_11397</name>
</gene>
<dbReference type="AlphaFoldDB" id="A0A1I1XKZ8"/>
<reference evidence="3" key="1">
    <citation type="submission" date="2016-10" db="EMBL/GenBank/DDBJ databases">
        <authorList>
            <person name="Varghese N."/>
            <person name="Submissions S."/>
        </authorList>
    </citation>
    <scope>NUCLEOTIDE SEQUENCE [LARGE SCALE GENOMIC DNA]</scope>
    <source>
        <strain evidence="3">DSM 7481</strain>
    </source>
</reference>
<keyword evidence="3" id="KW-1185">Reference proteome</keyword>
<dbReference type="Gene3D" id="3.60.21.10">
    <property type="match status" value="1"/>
</dbReference>
<dbReference type="PANTHER" id="PTHR37844">
    <property type="entry name" value="SER/THR PROTEIN PHOSPHATASE SUPERFAMILY (AFU_ORTHOLOGUE AFUA_1G14840)"/>
    <property type="match status" value="1"/>
</dbReference>
<dbReference type="PANTHER" id="PTHR37844:SF2">
    <property type="entry name" value="SER_THR PROTEIN PHOSPHATASE SUPERFAMILY (AFU_ORTHOLOGUE AFUA_1G14840)"/>
    <property type="match status" value="1"/>
</dbReference>
<evidence type="ECO:0000259" key="1">
    <source>
        <dbReference type="Pfam" id="PF00149"/>
    </source>
</evidence>
<dbReference type="GO" id="GO:0016787">
    <property type="term" value="F:hydrolase activity"/>
    <property type="evidence" value="ECO:0007669"/>
    <property type="project" value="InterPro"/>
</dbReference>
<evidence type="ECO:0000313" key="3">
    <source>
        <dbReference type="Proteomes" id="UP000199517"/>
    </source>
</evidence>
<name>A0A1I1XKZ8_9BURK</name>
<dbReference type="Pfam" id="PF00149">
    <property type="entry name" value="Metallophos"/>
    <property type="match status" value="1"/>
</dbReference>
<dbReference type="OrthoDB" id="356681at2"/>